<dbReference type="AlphaFoldDB" id="A0A941W248"/>
<evidence type="ECO:0000313" key="2">
    <source>
        <dbReference type="EMBL" id="MBS1257973.1"/>
    </source>
</evidence>
<dbReference type="PANTHER" id="PTHR24422:SF8">
    <property type="entry name" value="CHEMOTAXIS PROTEIN"/>
    <property type="match status" value="1"/>
</dbReference>
<dbReference type="Gene3D" id="3.40.50.150">
    <property type="entry name" value="Vaccinia Virus protein VP39"/>
    <property type="match status" value="1"/>
</dbReference>
<reference evidence="2" key="1">
    <citation type="journal article" date="2021" name="ISME J.">
        <title>Fine-scale metabolic discontinuity in a stratified prokaryote microbiome of a Red Sea deep halocline.</title>
        <authorList>
            <person name="Michoud G."/>
            <person name="Ngugi D.K."/>
            <person name="Barozzi A."/>
            <person name="Merlino G."/>
            <person name="Calleja M.L."/>
            <person name="Delgado-Huertas A."/>
            <person name="Moran X.A.G."/>
            <person name="Daffonchio D."/>
        </authorList>
    </citation>
    <scope>NUCLEOTIDE SEQUENCE</scope>
    <source>
        <strain evidence="2">SuakinDeep_MAG55_1</strain>
    </source>
</reference>
<accession>A0A941W248</accession>
<dbReference type="SUPFAM" id="SSF53335">
    <property type="entry name" value="S-adenosyl-L-methionine-dependent methyltransferases"/>
    <property type="match status" value="1"/>
</dbReference>
<proteinExistence type="predicted"/>
<keyword evidence="2" id="KW-0489">Methyltransferase</keyword>
<evidence type="ECO:0000259" key="1">
    <source>
        <dbReference type="PROSITE" id="PS50123"/>
    </source>
</evidence>
<dbReference type="GO" id="GO:0008757">
    <property type="term" value="F:S-adenosylmethionine-dependent methyltransferase activity"/>
    <property type="evidence" value="ECO:0007669"/>
    <property type="project" value="InterPro"/>
</dbReference>
<keyword evidence="2" id="KW-0808">Transferase</keyword>
<dbReference type="EMBL" id="JAANXD010000043">
    <property type="protein sequence ID" value="MBS1257973.1"/>
    <property type="molecule type" value="Genomic_DNA"/>
</dbReference>
<name>A0A941W248_9BACT</name>
<dbReference type="PROSITE" id="PS50123">
    <property type="entry name" value="CHER"/>
    <property type="match status" value="1"/>
</dbReference>
<dbReference type="Proteomes" id="UP000722750">
    <property type="component" value="Unassembled WGS sequence"/>
</dbReference>
<dbReference type="InterPro" id="IPR050903">
    <property type="entry name" value="Bact_Chemotaxis_MeTrfase"/>
</dbReference>
<evidence type="ECO:0000313" key="3">
    <source>
        <dbReference type="Proteomes" id="UP000722750"/>
    </source>
</evidence>
<dbReference type="InterPro" id="IPR029063">
    <property type="entry name" value="SAM-dependent_MTases_sf"/>
</dbReference>
<dbReference type="PRINTS" id="PR00996">
    <property type="entry name" value="CHERMTFRASE"/>
</dbReference>
<dbReference type="GO" id="GO:0032259">
    <property type="term" value="P:methylation"/>
    <property type="evidence" value="ECO:0007669"/>
    <property type="project" value="UniProtKB-KW"/>
</dbReference>
<comment type="caution">
    <text evidence="2">The sequence shown here is derived from an EMBL/GenBank/DDBJ whole genome shotgun (WGS) entry which is preliminary data.</text>
</comment>
<protein>
    <submittedName>
        <fullName evidence="2">Chemotaxis protein methyltransferase</fullName>
    </submittedName>
</protein>
<organism evidence="2 3">
    <name type="scientific">Candidatus Scalindua arabica</name>
    <dbReference type="NCBI Taxonomy" id="1127984"/>
    <lineage>
        <taxon>Bacteria</taxon>
        <taxon>Pseudomonadati</taxon>
        <taxon>Planctomycetota</taxon>
        <taxon>Candidatus Brocadiia</taxon>
        <taxon>Candidatus Brocadiales</taxon>
        <taxon>Candidatus Scalinduaceae</taxon>
        <taxon>Candidatus Scalindua</taxon>
    </lineage>
</organism>
<dbReference type="Pfam" id="PF01739">
    <property type="entry name" value="CheR"/>
    <property type="match status" value="1"/>
</dbReference>
<dbReference type="PANTHER" id="PTHR24422">
    <property type="entry name" value="CHEMOTAXIS PROTEIN METHYLTRANSFERASE"/>
    <property type="match status" value="1"/>
</dbReference>
<sequence>MQHKLLYDSKFFVTLLSDLTINVTEMFRDPSFFKVLREVVIPELKKQPFVKVWHAGCSSGEEVYSTAILMKEEGLYKTSLIYATDADDVVLDKAKFGVFAIDRMKDYTTNYRKAGGLASFADYYTARYDNAIMDNSLKKNIVFSNHNLVTDGVFGEMDMIICRNVFIYFNRDLQDRVFRLFSESLRPGGFLCLGTKETIRFSSFSDDFENVADHE</sequence>
<gene>
    <name evidence="2" type="ORF">MAG551_01026</name>
</gene>
<dbReference type="InterPro" id="IPR000780">
    <property type="entry name" value="CheR_MeTrfase"/>
</dbReference>
<feature type="domain" description="CheR-type methyltransferase" evidence="1">
    <location>
        <begin position="1"/>
        <end position="199"/>
    </location>
</feature>
<dbReference type="SMART" id="SM00138">
    <property type="entry name" value="MeTrc"/>
    <property type="match status" value="1"/>
</dbReference>
<dbReference type="InterPro" id="IPR022642">
    <property type="entry name" value="CheR_C"/>
</dbReference>